<protein>
    <submittedName>
        <fullName evidence="2">Uncharacterized protein</fullName>
    </submittedName>
</protein>
<dbReference type="EMBL" id="KQ987753">
    <property type="protein sequence ID" value="KZV56897.1"/>
    <property type="molecule type" value="Genomic_DNA"/>
</dbReference>
<dbReference type="AlphaFoldDB" id="A0A2Z7DCI2"/>
<proteinExistence type="predicted"/>
<dbReference type="Proteomes" id="UP000250235">
    <property type="component" value="Unassembled WGS sequence"/>
</dbReference>
<feature type="compositionally biased region" description="Polar residues" evidence="1">
    <location>
        <begin position="9"/>
        <end position="20"/>
    </location>
</feature>
<evidence type="ECO:0000313" key="2">
    <source>
        <dbReference type="EMBL" id="KZV56897.1"/>
    </source>
</evidence>
<evidence type="ECO:0000256" key="1">
    <source>
        <dbReference type="SAM" id="MobiDB-lite"/>
    </source>
</evidence>
<feature type="region of interest" description="Disordered" evidence="1">
    <location>
        <begin position="1"/>
        <end position="23"/>
    </location>
</feature>
<reference evidence="2 3" key="1">
    <citation type="journal article" date="2015" name="Proc. Natl. Acad. Sci. U.S.A.">
        <title>The resurrection genome of Boea hygrometrica: A blueprint for survival of dehydration.</title>
        <authorList>
            <person name="Xiao L."/>
            <person name="Yang G."/>
            <person name="Zhang L."/>
            <person name="Yang X."/>
            <person name="Zhao S."/>
            <person name="Ji Z."/>
            <person name="Zhou Q."/>
            <person name="Hu M."/>
            <person name="Wang Y."/>
            <person name="Chen M."/>
            <person name="Xu Y."/>
            <person name="Jin H."/>
            <person name="Xiao X."/>
            <person name="Hu G."/>
            <person name="Bao F."/>
            <person name="Hu Y."/>
            <person name="Wan P."/>
            <person name="Li L."/>
            <person name="Deng X."/>
            <person name="Kuang T."/>
            <person name="Xiang C."/>
            <person name="Zhu J.K."/>
            <person name="Oliver M.J."/>
            <person name="He Y."/>
        </authorList>
    </citation>
    <scope>NUCLEOTIDE SEQUENCE [LARGE SCALE GENOMIC DNA]</scope>
    <source>
        <strain evidence="3">cv. XS01</strain>
    </source>
</reference>
<accession>A0A2Z7DCI2</accession>
<name>A0A2Z7DCI2_9LAMI</name>
<organism evidence="2 3">
    <name type="scientific">Dorcoceras hygrometricum</name>
    <dbReference type="NCBI Taxonomy" id="472368"/>
    <lineage>
        <taxon>Eukaryota</taxon>
        <taxon>Viridiplantae</taxon>
        <taxon>Streptophyta</taxon>
        <taxon>Embryophyta</taxon>
        <taxon>Tracheophyta</taxon>
        <taxon>Spermatophyta</taxon>
        <taxon>Magnoliopsida</taxon>
        <taxon>eudicotyledons</taxon>
        <taxon>Gunneridae</taxon>
        <taxon>Pentapetalae</taxon>
        <taxon>asterids</taxon>
        <taxon>lamiids</taxon>
        <taxon>Lamiales</taxon>
        <taxon>Gesneriaceae</taxon>
        <taxon>Didymocarpoideae</taxon>
        <taxon>Trichosporeae</taxon>
        <taxon>Loxocarpinae</taxon>
        <taxon>Dorcoceras</taxon>
    </lineage>
</organism>
<evidence type="ECO:0000313" key="3">
    <source>
        <dbReference type="Proteomes" id="UP000250235"/>
    </source>
</evidence>
<gene>
    <name evidence="2" type="ORF">F511_32378</name>
</gene>
<sequence length="116" mass="13183">MNSSHRHTGLTSVPSSNQSAIPDLTPLRYTNLRPLNDVAHESNRFEHLLTVQLLFPTDLATLTDLTAQLLPTSVKADIGARRHTAFTIATLKRRRIATQIRMTRSHTFRSYLSRYL</sequence>
<keyword evidence="3" id="KW-1185">Reference proteome</keyword>